<evidence type="ECO:0000256" key="9">
    <source>
        <dbReference type="RuleBase" id="RU369079"/>
    </source>
</evidence>
<evidence type="ECO:0000256" key="4">
    <source>
        <dbReference type="ARBA" id="ARBA00022519"/>
    </source>
</evidence>
<dbReference type="InterPro" id="IPR007387">
    <property type="entry name" value="TRAP_DctQ"/>
</dbReference>
<feature type="domain" description="Tripartite ATP-independent periplasmic transporters DctQ component" evidence="10">
    <location>
        <begin position="25"/>
        <end position="153"/>
    </location>
</feature>
<dbReference type="InterPro" id="IPR055348">
    <property type="entry name" value="DctQ"/>
</dbReference>
<dbReference type="Proteomes" id="UP000249590">
    <property type="component" value="Unassembled WGS sequence"/>
</dbReference>
<keyword evidence="12" id="KW-1185">Reference proteome</keyword>
<dbReference type="RefSeq" id="WP_111348023.1">
    <property type="nucleotide sequence ID" value="NZ_JAIWKD010000007.1"/>
</dbReference>
<keyword evidence="4 9" id="KW-0997">Cell inner membrane</keyword>
<keyword evidence="3" id="KW-1003">Cell membrane</keyword>
<feature type="transmembrane region" description="Helical" evidence="9">
    <location>
        <begin position="119"/>
        <end position="143"/>
    </location>
</feature>
<feature type="transmembrane region" description="Helical" evidence="9">
    <location>
        <begin position="6"/>
        <end position="29"/>
    </location>
</feature>
<dbReference type="GO" id="GO:0005886">
    <property type="term" value="C:plasma membrane"/>
    <property type="evidence" value="ECO:0007669"/>
    <property type="project" value="UniProtKB-SubCell"/>
</dbReference>
<dbReference type="OrthoDB" id="6183232at2"/>
<comment type="subcellular location">
    <subcellularLocation>
        <location evidence="1 9">Cell inner membrane</location>
        <topology evidence="1 9">Multi-pass membrane protein</topology>
    </subcellularLocation>
</comment>
<evidence type="ECO:0000256" key="3">
    <source>
        <dbReference type="ARBA" id="ARBA00022475"/>
    </source>
</evidence>
<evidence type="ECO:0000256" key="2">
    <source>
        <dbReference type="ARBA" id="ARBA00022448"/>
    </source>
</evidence>
<comment type="similarity">
    <text evidence="8 9">Belongs to the TRAP transporter small permease family.</text>
</comment>
<feature type="transmembrane region" description="Helical" evidence="9">
    <location>
        <begin position="41"/>
        <end position="60"/>
    </location>
</feature>
<keyword evidence="2 9" id="KW-0813">Transport</keyword>
<keyword evidence="5 9" id="KW-0812">Transmembrane</keyword>
<evidence type="ECO:0000256" key="6">
    <source>
        <dbReference type="ARBA" id="ARBA00022989"/>
    </source>
</evidence>
<reference evidence="11 12" key="1">
    <citation type="submission" date="2018-05" db="EMBL/GenBank/DDBJ databases">
        <title>Acuticoccus sediminis sp. nov., isolated from deep-sea sediment of Indian Ocean.</title>
        <authorList>
            <person name="Liu X."/>
            <person name="Lai Q."/>
            <person name="Du Y."/>
            <person name="Sun F."/>
            <person name="Zhang X."/>
            <person name="Wang S."/>
            <person name="Shao Z."/>
        </authorList>
    </citation>
    <scope>NUCLEOTIDE SEQUENCE [LARGE SCALE GENOMIC DNA]</scope>
    <source>
        <strain evidence="11 12">PTG4-2</strain>
    </source>
</reference>
<dbReference type="Pfam" id="PF04290">
    <property type="entry name" value="DctQ"/>
    <property type="match status" value="1"/>
</dbReference>
<evidence type="ECO:0000256" key="1">
    <source>
        <dbReference type="ARBA" id="ARBA00004429"/>
    </source>
</evidence>
<evidence type="ECO:0000256" key="5">
    <source>
        <dbReference type="ARBA" id="ARBA00022692"/>
    </source>
</evidence>
<dbReference type="GO" id="GO:0022857">
    <property type="term" value="F:transmembrane transporter activity"/>
    <property type="evidence" value="ECO:0007669"/>
    <property type="project" value="UniProtKB-UniRule"/>
</dbReference>
<accession>A0A8B2NNC5</accession>
<keyword evidence="6 9" id="KW-1133">Transmembrane helix</keyword>
<feature type="transmembrane region" description="Helical" evidence="9">
    <location>
        <begin position="89"/>
        <end position="107"/>
    </location>
</feature>
<comment type="function">
    <text evidence="9">Part of the tripartite ATP-independent periplasmic (TRAP) transport system.</text>
</comment>
<dbReference type="AlphaFoldDB" id="A0A8B2NNC5"/>
<name>A0A8B2NNC5_9HYPH</name>
<sequence>MLQRVLTPVIGFLAELCGWLLILVMGFLIVDLISRGLSKPVYGVAEMAMFTMIAIVYLGLPQAESVRSHVRVDFIVEHLPPRLRAACEFLVQVLSSVTVAILLYAVGKNALIAYERSQAVAGPVPLVVWPVKFIMVVALALYLTQLLLHTVLAAQDLFTTRERD</sequence>
<protein>
    <recommendedName>
        <fullName evidence="9">TRAP transporter small permease protein</fullName>
    </recommendedName>
</protein>
<comment type="subunit">
    <text evidence="9">The complex comprises the extracytoplasmic solute receptor protein and the two transmembrane proteins.</text>
</comment>
<evidence type="ECO:0000313" key="12">
    <source>
        <dbReference type="Proteomes" id="UP000249590"/>
    </source>
</evidence>
<evidence type="ECO:0000256" key="8">
    <source>
        <dbReference type="ARBA" id="ARBA00038436"/>
    </source>
</evidence>
<comment type="caution">
    <text evidence="11">The sequence shown here is derived from an EMBL/GenBank/DDBJ whole genome shotgun (WGS) entry which is preliminary data.</text>
</comment>
<gene>
    <name evidence="11" type="ORF">DLJ53_18575</name>
</gene>
<proteinExistence type="inferred from homology"/>
<organism evidence="11 12">
    <name type="scientific">Acuticoccus sediminis</name>
    <dbReference type="NCBI Taxonomy" id="2184697"/>
    <lineage>
        <taxon>Bacteria</taxon>
        <taxon>Pseudomonadati</taxon>
        <taxon>Pseudomonadota</taxon>
        <taxon>Alphaproteobacteria</taxon>
        <taxon>Hyphomicrobiales</taxon>
        <taxon>Amorphaceae</taxon>
        <taxon>Acuticoccus</taxon>
    </lineage>
</organism>
<evidence type="ECO:0000256" key="7">
    <source>
        <dbReference type="ARBA" id="ARBA00023136"/>
    </source>
</evidence>
<evidence type="ECO:0000313" key="11">
    <source>
        <dbReference type="EMBL" id="RAH99768.1"/>
    </source>
</evidence>
<keyword evidence="7 9" id="KW-0472">Membrane</keyword>
<dbReference type="EMBL" id="QHHQ01000004">
    <property type="protein sequence ID" value="RAH99768.1"/>
    <property type="molecule type" value="Genomic_DNA"/>
</dbReference>
<evidence type="ECO:0000259" key="10">
    <source>
        <dbReference type="Pfam" id="PF04290"/>
    </source>
</evidence>
<dbReference type="PANTHER" id="PTHR35011">
    <property type="entry name" value="2,3-DIKETO-L-GULONATE TRAP TRANSPORTER SMALL PERMEASE PROTEIN YIAM"/>
    <property type="match status" value="1"/>
</dbReference>